<evidence type="ECO:0000313" key="3">
    <source>
        <dbReference type="Proteomes" id="UP001558713"/>
    </source>
</evidence>
<protein>
    <submittedName>
        <fullName evidence="2">Secreted RxLR effector protein 78</fullName>
    </submittedName>
</protein>
<gene>
    <name evidence="2" type="ORF">V5N11_006008</name>
</gene>
<dbReference type="InterPro" id="IPR043502">
    <property type="entry name" value="DNA/RNA_pol_sf"/>
</dbReference>
<sequence>MPGNKSPWPDGFTCEFFKEAWQIVGKDVVVAVQSFFVKGFLPKGLNTTILALIPKKFQSESMKDYQPISCCNVIYKVISKILANRLKQVLPKFISPNQSAFVKGHLLMENVLLPSELVKNYDKDTILGRCAVKIDISKAFDSVQWPFLLSTLKVLGFPEKYIHWLKLYFTTASFSVQVNGELAGFFRSKRGLRQGCSLSPYLFVICMHVLSKMLDKAAKQR</sequence>
<accession>A0ABD1BT64</accession>
<evidence type="ECO:0000313" key="2">
    <source>
        <dbReference type="EMBL" id="KAL1220384.1"/>
    </source>
</evidence>
<dbReference type="Proteomes" id="UP001558713">
    <property type="component" value="Unassembled WGS sequence"/>
</dbReference>
<dbReference type="Pfam" id="PF00078">
    <property type="entry name" value="RVT_1"/>
    <property type="match status" value="1"/>
</dbReference>
<dbReference type="EMBL" id="JBANAX010000155">
    <property type="protein sequence ID" value="KAL1220384.1"/>
    <property type="molecule type" value="Genomic_DNA"/>
</dbReference>
<dbReference type="PANTHER" id="PTHR19446">
    <property type="entry name" value="REVERSE TRANSCRIPTASES"/>
    <property type="match status" value="1"/>
</dbReference>
<proteinExistence type="predicted"/>
<name>A0ABD1BT64_CARAN</name>
<dbReference type="AlphaFoldDB" id="A0ABD1BT64"/>
<organism evidence="2 3">
    <name type="scientific">Cardamine amara subsp. amara</name>
    <dbReference type="NCBI Taxonomy" id="228776"/>
    <lineage>
        <taxon>Eukaryota</taxon>
        <taxon>Viridiplantae</taxon>
        <taxon>Streptophyta</taxon>
        <taxon>Embryophyta</taxon>
        <taxon>Tracheophyta</taxon>
        <taxon>Spermatophyta</taxon>
        <taxon>Magnoliopsida</taxon>
        <taxon>eudicotyledons</taxon>
        <taxon>Gunneridae</taxon>
        <taxon>Pentapetalae</taxon>
        <taxon>rosids</taxon>
        <taxon>malvids</taxon>
        <taxon>Brassicales</taxon>
        <taxon>Brassicaceae</taxon>
        <taxon>Cardamineae</taxon>
        <taxon>Cardamine</taxon>
    </lineage>
</organism>
<comment type="caution">
    <text evidence="2">The sequence shown here is derived from an EMBL/GenBank/DDBJ whole genome shotgun (WGS) entry which is preliminary data.</text>
</comment>
<keyword evidence="3" id="KW-1185">Reference proteome</keyword>
<feature type="domain" description="Reverse transcriptase" evidence="1">
    <location>
        <begin position="34"/>
        <end position="221"/>
    </location>
</feature>
<reference evidence="2 3" key="1">
    <citation type="submission" date="2024-04" db="EMBL/GenBank/DDBJ databases">
        <title>Genome assembly C_amara_ONT_v2.</title>
        <authorList>
            <person name="Yant L."/>
            <person name="Moore C."/>
            <person name="Slenker M."/>
        </authorList>
    </citation>
    <scope>NUCLEOTIDE SEQUENCE [LARGE SCALE GENOMIC DNA]</scope>
    <source>
        <tissue evidence="2">Leaf</tissue>
    </source>
</reference>
<dbReference type="InterPro" id="IPR000477">
    <property type="entry name" value="RT_dom"/>
</dbReference>
<evidence type="ECO:0000259" key="1">
    <source>
        <dbReference type="PROSITE" id="PS50878"/>
    </source>
</evidence>
<dbReference type="PROSITE" id="PS50878">
    <property type="entry name" value="RT_POL"/>
    <property type="match status" value="1"/>
</dbReference>
<dbReference type="CDD" id="cd01650">
    <property type="entry name" value="RT_nLTR_like"/>
    <property type="match status" value="1"/>
</dbReference>
<dbReference type="SUPFAM" id="SSF56672">
    <property type="entry name" value="DNA/RNA polymerases"/>
    <property type="match status" value="1"/>
</dbReference>